<organism evidence="6 7">
    <name type="scientific">Microbacterium arthrosphaerae</name>
    <dbReference type="NCBI Taxonomy" id="792652"/>
    <lineage>
        <taxon>Bacteria</taxon>
        <taxon>Bacillati</taxon>
        <taxon>Actinomycetota</taxon>
        <taxon>Actinomycetes</taxon>
        <taxon>Micrococcales</taxon>
        <taxon>Microbacteriaceae</taxon>
        <taxon>Microbacterium</taxon>
    </lineage>
</organism>
<comment type="caution">
    <text evidence="6">The sequence shown here is derived from an EMBL/GenBank/DDBJ whole genome shotgun (WGS) entry which is preliminary data.</text>
</comment>
<dbReference type="InterPro" id="IPR045864">
    <property type="entry name" value="aa-tRNA-synth_II/BPL/LPL"/>
</dbReference>
<dbReference type="PANTHER" id="PTHR12835">
    <property type="entry name" value="BIOTIN PROTEIN LIGASE"/>
    <property type="match status" value="1"/>
</dbReference>
<dbReference type="Proteomes" id="UP001283109">
    <property type="component" value="Unassembled WGS sequence"/>
</dbReference>
<evidence type="ECO:0000256" key="1">
    <source>
        <dbReference type="ARBA" id="ARBA00022598"/>
    </source>
</evidence>
<dbReference type="CDD" id="cd16442">
    <property type="entry name" value="BPL"/>
    <property type="match status" value="1"/>
</dbReference>
<evidence type="ECO:0000256" key="3">
    <source>
        <dbReference type="ARBA" id="ARBA00024227"/>
    </source>
</evidence>
<evidence type="ECO:0000313" key="7">
    <source>
        <dbReference type="Proteomes" id="UP001283109"/>
    </source>
</evidence>
<dbReference type="RefSeq" id="WP_318353891.1">
    <property type="nucleotide sequence ID" value="NZ_JAWQEV010000003.1"/>
</dbReference>
<dbReference type="SUPFAM" id="SSF55681">
    <property type="entry name" value="Class II aaRS and biotin synthetases"/>
    <property type="match status" value="1"/>
</dbReference>
<evidence type="ECO:0000256" key="2">
    <source>
        <dbReference type="ARBA" id="ARBA00023267"/>
    </source>
</evidence>
<evidence type="ECO:0000259" key="5">
    <source>
        <dbReference type="Pfam" id="PF03099"/>
    </source>
</evidence>
<proteinExistence type="predicted"/>
<feature type="domain" description="Biotin protein ligase C-terminal" evidence="4">
    <location>
        <begin position="216"/>
        <end position="263"/>
    </location>
</feature>
<dbReference type="InterPro" id="IPR004143">
    <property type="entry name" value="BPL_LPL_catalytic"/>
</dbReference>
<reference evidence="6 7" key="1">
    <citation type="submission" date="2023-11" db="EMBL/GenBank/DDBJ databases">
        <title>Draft genome sequence of Microbacterium arthrosphaerae JCM 30492.</title>
        <authorList>
            <person name="Zhang G."/>
            <person name="Ding Y."/>
        </authorList>
    </citation>
    <scope>NUCLEOTIDE SEQUENCE [LARGE SCALE GENOMIC DNA]</scope>
    <source>
        <strain evidence="6 7">JCM 30492</strain>
    </source>
</reference>
<dbReference type="InterPro" id="IPR003142">
    <property type="entry name" value="BPL_C"/>
</dbReference>
<dbReference type="EC" id="6.3.4.15" evidence="3"/>
<protein>
    <recommendedName>
        <fullName evidence="3">biotin--[biotin carboxyl-carrier protein] ligase</fullName>
        <ecNumber evidence="3">6.3.4.15</ecNumber>
    </recommendedName>
</protein>
<name>A0ABU4H225_9MICO</name>
<sequence length="269" mass="27865">MTNQSEGYPLTAAVSPRVQVVAATDSTNADVVRHVVDAPHDWPHLSLLLTTDQRAGRGRLDRDWVTPPGSALAVSVALRVGGIPASARGWIPLLAGAAMTRAIAAQLSGSTHSVTLKWPNDVLIDGAKVCGILAEVVPGHPDVVVMGAGVNTRMPRTDLPVETATSFAVLGLTCDEDRLLADYLLALDEQLTALAVAGGDAAAAGVIAEMEALCGTLGSDVSVSLPDGATLWGRAERIDADGRLVVLQDGEYESVVSAGDVVHVRTRTA</sequence>
<dbReference type="Pfam" id="PF03099">
    <property type="entry name" value="BPL_LplA_LipB"/>
    <property type="match status" value="1"/>
</dbReference>
<evidence type="ECO:0000313" key="6">
    <source>
        <dbReference type="EMBL" id="MDW4573385.1"/>
    </source>
</evidence>
<keyword evidence="7" id="KW-1185">Reference proteome</keyword>
<feature type="domain" description="BPL/LPL catalytic" evidence="5">
    <location>
        <begin position="41"/>
        <end position="151"/>
    </location>
</feature>
<dbReference type="Gene3D" id="3.30.930.10">
    <property type="entry name" value="Bira Bifunctional Protein, Domain 2"/>
    <property type="match status" value="1"/>
</dbReference>
<dbReference type="PANTHER" id="PTHR12835:SF5">
    <property type="entry name" value="BIOTIN--PROTEIN LIGASE"/>
    <property type="match status" value="1"/>
</dbReference>
<dbReference type="NCBIfam" id="TIGR00121">
    <property type="entry name" value="birA_ligase"/>
    <property type="match status" value="1"/>
</dbReference>
<dbReference type="EMBL" id="JAWQEV010000003">
    <property type="protein sequence ID" value="MDW4573385.1"/>
    <property type="molecule type" value="Genomic_DNA"/>
</dbReference>
<keyword evidence="1 6" id="KW-0436">Ligase</keyword>
<dbReference type="GO" id="GO:0004077">
    <property type="term" value="F:biotin--[biotin carboxyl-carrier protein] ligase activity"/>
    <property type="evidence" value="ECO:0007669"/>
    <property type="project" value="UniProtKB-EC"/>
</dbReference>
<dbReference type="Gene3D" id="2.30.30.100">
    <property type="match status" value="1"/>
</dbReference>
<evidence type="ECO:0000259" key="4">
    <source>
        <dbReference type="Pfam" id="PF02237"/>
    </source>
</evidence>
<dbReference type="InterPro" id="IPR004408">
    <property type="entry name" value="Biotin_CoA_COase_ligase"/>
</dbReference>
<keyword evidence="2" id="KW-0092">Biotin</keyword>
<dbReference type="Pfam" id="PF02237">
    <property type="entry name" value="BPL_C"/>
    <property type="match status" value="1"/>
</dbReference>
<gene>
    <name evidence="6" type="ORF">R8Z58_11445</name>
</gene>
<accession>A0ABU4H225</accession>